<gene>
    <name evidence="2" type="ORF">BECKDK2373B_GA0170837_100178</name>
    <name evidence="3" type="ORF">BECKDK2373C_GA0170839_102018</name>
</gene>
<proteinExistence type="predicted"/>
<feature type="transmembrane region" description="Helical" evidence="1">
    <location>
        <begin position="41"/>
        <end position="60"/>
    </location>
</feature>
<keyword evidence="1" id="KW-0472">Membrane</keyword>
<sequence length="61" mass="6811">MLHDFLAALALVLVIEGIMPFLSPEWTRKTMEIMARRPNGTLRLVGLTSMLLGVVGLYLLK</sequence>
<dbReference type="InterPro" id="IPR019201">
    <property type="entry name" value="DUF2065"/>
</dbReference>
<keyword evidence="1" id="KW-0812">Transmembrane</keyword>
<accession>A0A450RTT2</accession>
<dbReference type="EMBL" id="CAADEX010000001">
    <property type="protein sequence ID" value="VFJ42455.1"/>
    <property type="molecule type" value="Genomic_DNA"/>
</dbReference>
<protein>
    <recommendedName>
        <fullName evidence="4">DUF2065 domain-containing protein</fullName>
    </recommendedName>
</protein>
<dbReference type="PANTHER" id="PTHR38602">
    <property type="entry name" value="INNER MEMBRANE PROTEIN-RELATED"/>
    <property type="match status" value="1"/>
</dbReference>
<organism evidence="2">
    <name type="scientific">Candidatus Kentrum sp. DK</name>
    <dbReference type="NCBI Taxonomy" id="2126562"/>
    <lineage>
        <taxon>Bacteria</taxon>
        <taxon>Pseudomonadati</taxon>
        <taxon>Pseudomonadota</taxon>
        <taxon>Gammaproteobacteria</taxon>
        <taxon>Candidatus Kentrum</taxon>
    </lineage>
</organism>
<evidence type="ECO:0000313" key="3">
    <source>
        <dbReference type="EMBL" id="VFJ48125.1"/>
    </source>
</evidence>
<evidence type="ECO:0008006" key="4">
    <source>
        <dbReference type="Google" id="ProtNLM"/>
    </source>
</evidence>
<name>A0A450RTT2_9GAMM</name>
<evidence type="ECO:0000256" key="1">
    <source>
        <dbReference type="SAM" id="Phobius"/>
    </source>
</evidence>
<dbReference type="Pfam" id="PF09838">
    <property type="entry name" value="DUF2065"/>
    <property type="match status" value="1"/>
</dbReference>
<dbReference type="AlphaFoldDB" id="A0A450RTT2"/>
<dbReference type="EMBL" id="CAADEY010000020">
    <property type="protein sequence ID" value="VFJ48125.1"/>
    <property type="molecule type" value="Genomic_DNA"/>
</dbReference>
<dbReference type="PANTHER" id="PTHR38602:SF1">
    <property type="entry name" value="INNER MEMBRANE PROTEIN"/>
    <property type="match status" value="1"/>
</dbReference>
<reference evidence="2" key="1">
    <citation type="submission" date="2019-02" db="EMBL/GenBank/DDBJ databases">
        <authorList>
            <person name="Gruber-Vodicka R. H."/>
            <person name="Seah K. B. B."/>
        </authorList>
    </citation>
    <scope>NUCLEOTIDE SEQUENCE</scope>
    <source>
        <strain evidence="3">BECK_DK161</strain>
        <strain evidence="2">BECK_DK47</strain>
    </source>
</reference>
<evidence type="ECO:0000313" key="2">
    <source>
        <dbReference type="EMBL" id="VFJ42455.1"/>
    </source>
</evidence>
<keyword evidence="1" id="KW-1133">Transmembrane helix</keyword>